<organism evidence="4 5">
    <name type="scientific">Quadrisphaera setariae</name>
    <dbReference type="NCBI Taxonomy" id="2593304"/>
    <lineage>
        <taxon>Bacteria</taxon>
        <taxon>Bacillati</taxon>
        <taxon>Actinomycetota</taxon>
        <taxon>Actinomycetes</taxon>
        <taxon>Kineosporiales</taxon>
        <taxon>Kineosporiaceae</taxon>
        <taxon>Quadrisphaera</taxon>
    </lineage>
</organism>
<sequence length="397" mass="41798">MTTSTGGQQLRVAMVGHGFMGAAHSQAWRVAPHFFDLPLEVRRSVVVGRDAGRAAAAAAKFGWESSATDWREVIARDDVDLVDVVAPGDAHAEVAIAALEAGKHVLCEKPLGNTLAEAEAMNAAAEKAAASGAKAMVGFSYRRVPAVAFARQLVAEGAVGQVRQVRASYLQDWLSDASAPMTWRLDKELAGSGALGDIGAHAIDLVQHVLGTQIAQVSGLMHTFVTERPLSGGRGLSASSAGGAGDEVGKVTVDDAAMAMARTTEGALVSLEASRFATGRKNGLHLEVYGSDGAIVFDLEDMNVLDVYDAREGADRQGFKRVLVTEPEHPWMAGWWPAGHIIGYEHTFTHQVVDLVGDIAAGRQPTPSFAEGLQVQRVLDALERSAGEGSAWTPTSA</sequence>
<dbReference type="PANTHER" id="PTHR43818:SF11">
    <property type="entry name" value="BCDNA.GH03377"/>
    <property type="match status" value="1"/>
</dbReference>
<dbReference type="GO" id="GO:0000166">
    <property type="term" value="F:nucleotide binding"/>
    <property type="evidence" value="ECO:0007669"/>
    <property type="project" value="InterPro"/>
</dbReference>
<dbReference type="GO" id="GO:0016491">
    <property type="term" value="F:oxidoreductase activity"/>
    <property type="evidence" value="ECO:0007669"/>
    <property type="project" value="UniProtKB-KW"/>
</dbReference>
<dbReference type="InterPro" id="IPR050463">
    <property type="entry name" value="Gfo/Idh/MocA_oxidrdct_glycsds"/>
</dbReference>
<dbReference type="Gene3D" id="3.30.360.10">
    <property type="entry name" value="Dihydrodipicolinate Reductase, domain 2"/>
    <property type="match status" value="1"/>
</dbReference>
<evidence type="ECO:0000259" key="3">
    <source>
        <dbReference type="Pfam" id="PF22725"/>
    </source>
</evidence>
<comment type="caution">
    <text evidence="4">The sequence shown here is derived from an EMBL/GenBank/DDBJ whole genome shotgun (WGS) entry which is preliminary data.</text>
</comment>
<dbReference type="OrthoDB" id="9792085at2"/>
<feature type="domain" description="GFO/IDH/MocA-like oxidoreductase" evidence="3">
    <location>
        <begin position="149"/>
        <end position="295"/>
    </location>
</feature>
<protein>
    <submittedName>
        <fullName evidence="4">Gfo/Idh/MocA family oxidoreductase</fullName>
    </submittedName>
</protein>
<dbReference type="Pfam" id="PF22725">
    <property type="entry name" value="GFO_IDH_MocA_C3"/>
    <property type="match status" value="1"/>
</dbReference>
<dbReference type="SUPFAM" id="SSF51735">
    <property type="entry name" value="NAD(P)-binding Rossmann-fold domains"/>
    <property type="match status" value="1"/>
</dbReference>
<dbReference type="PANTHER" id="PTHR43818">
    <property type="entry name" value="BCDNA.GH03377"/>
    <property type="match status" value="1"/>
</dbReference>
<keyword evidence="5" id="KW-1185">Reference proteome</keyword>
<dbReference type="InterPro" id="IPR055170">
    <property type="entry name" value="GFO_IDH_MocA-like_dom"/>
</dbReference>
<evidence type="ECO:0000313" key="5">
    <source>
        <dbReference type="Proteomes" id="UP000321234"/>
    </source>
</evidence>
<reference evidence="4 5" key="1">
    <citation type="submission" date="2019-07" db="EMBL/GenBank/DDBJ databases">
        <title>Quadrisphaera sp. strain DD2A genome sequencing and assembly.</title>
        <authorList>
            <person name="Kim I."/>
        </authorList>
    </citation>
    <scope>NUCLEOTIDE SEQUENCE [LARGE SCALE GENOMIC DNA]</scope>
    <source>
        <strain evidence="4 5">DD2A</strain>
    </source>
</reference>
<dbReference type="InterPro" id="IPR036291">
    <property type="entry name" value="NAD(P)-bd_dom_sf"/>
</dbReference>
<feature type="domain" description="Gfo/Idh/MocA-like oxidoreductase N-terminal" evidence="2">
    <location>
        <begin position="10"/>
        <end position="128"/>
    </location>
</feature>
<dbReference type="Proteomes" id="UP000321234">
    <property type="component" value="Unassembled WGS sequence"/>
</dbReference>
<accession>A0A5C8Z3E6</accession>
<dbReference type="InterPro" id="IPR000683">
    <property type="entry name" value="Gfo/Idh/MocA-like_OxRdtase_N"/>
</dbReference>
<evidence type="ECO:0000256" key="1">
    <source>
        <dbReference type="ARBA" id="ARBA00023002"/>
    </source>
</evidence>
<dbReference type="Pfam" id="PF01408">
    <property type="entry name" value="GFO_IDH_MocA"/>
    <property type="match status" value="1"/>
</dbReference>
<dbReference type="Gene3D" id="3.40.50.720">
    <property type="entry name" value="NAD(P)-binding Rossmann-like Domain"/>
    <property type="match status" value="1"/>
</dbReference>
<dbReference type="EMBL" id="VKAC01000018">
    <property type="protein sequence ID" value="TXR51711.1"/>
    <property type="molecule type" value="Genomic_DNA"/>
</dbReference>
<proteinExistence type="predicted"/>
<gene>
    <name evidence="4" type="ORF">FMM08_21445</name>
</gene>
<dbReference type="RefSeq" id="WP_147928393.1">
    <property type="nucleotide sequence ID" value="NZ_VKAC01000018.1"/>
</dbReference>
<keyword evidence="1" id="KW-0560">Oxidoreductase</keyword>
<dbReference type="SUPFAM" id="SSF55347">
    <property type="entry name" value="Glyceraldehyde-3-phosphate dehydrogenase-like, C-terminal domain"/>
    <property type="match status" value="1"/>
</dbReference>
<evidence type="ECO:0000259" key="2">
    <source>
        <dbReference type="Pfam" id="PF01408"/>
    </source>
</evidence>
<dbReference type="AlphaFoldDB" id="A0A5C8Z3E6"/>
<name>A0A5C8Z3E6_9ACTN</name>
<evidence type="ECO:0000313" key="4">
    <source>
        <dbReference type="EMBL" id="TXR51711.1"/>
    </source>
</evidence>